<evidence type="ECO:0008006" key="3">
    <source>
        <dbReference type="Google" id="ProtNLM"/>
    </source>
</evidence>
<gene>
    <name evidence="1" type="ORF">PG2T_10150</name>
</gene>
<dbReference type="EMBL" id="CP014671">
    <property type="protein sequence ID" value="ANX04505.1"/>
    <property type="molecule type" value="Genomic_DNA"/>
</dbReference>
<accession>A0A1B1YUP8</accession>
<name>A0A1B1YUP8_9GAMM</name>
<keyword evidence="2" id="KW-1185">Reference proteome</keyword>
<evidence type="ECO:0000313" key="1">
    <source>
        <dbReference type="EMBL" id="ANX04505.1"/>
    </source>
</evidence>
<dbReference type="Proteomes" id="UP000092952">
    <property type="component" value="Chromosome"/>
</dbReference>
<dbReference type="InParanoid" id="A0A1B1YUP8"/>
<dbReference type="AlphaFoldDB" id="A0A1B1YUP8"/>
<reference evidence="2" key="1">
    <citation type="submission" date="2016-03" db="EMBL/GenBank/DDBJ databases">
        <title>Complete genome sequence of Solimmundus cernigliae, representing a novel lineage of polycyclic aromatic hydrocarbon degraders within the Gammaproteobacteria.</title>
        <authorList>
            <person name="Singleton D.R."/>
            <person name="Dickey A.N."/>
            <person name="Scholl E.H."/>
            <person name="Wright F.A."/>
            <person name="Aitken M.D."/>
        </authorList>
    </citation>
    <scope>NUCLEOTIDE SEQUENCE [LARGE SCALE GENOMIC DNA]</scope>
    <source>
        <strain evidence="2">TR3.2</strain>
    </source>
</reference>
<evidence type="ECO:0000313" key="2">
    <source>
        <dbReference type="Proteomes" id="UP000092952"/>
    </source>
</evidence>
<protein>
    <recommendedName>
        <fullName evidence="3">GGDEF domain-containing protein</fullName>
    </recommendedName>
</protein>
<dbReference type="RefSeq" id="WP_068804833.1">
    <property type="nucleotide sequence ID" value="NZ_CP014671.1"/>
</dbReference>
<sequence length="60" mass="6266">MWGKRQFLKHPGTITVAIGPAISTTGADPAAVLNAAESWIESTIAGGMEAARTGHNRQYG</sequence>
<dbReference type="KEGG" id="gbi:PG2T_10150"/>
<proteinExistence type="predicted"/>
<organism evidence="1 2">
    <name type="scientific">Immundisolibacter cernigliae</name>
    <dbReference type="NCBI Taxonomy" id="1810504"/>
    <lineage>
        <taxon>Bacteria</taxon>
        <taxon>Pseudomonadati</taxon>
        <taxon>Pseudomonadota</taxon>
        <taxon>Gammaproteobacteria</taxon>
        <taxon>Immundisolibacterales</taxon>
        <taxon>Immundisolibacteraceae</taxon>
        <taxon>Immundisolibacter</taxon>
    </lineage>
</organism>